<organism evidence="2 3">
    <name type="scientific">Geomonas oryzisoli</name>
    <dbReference type="NCBI Taxonomy" id="2847992"/>
    <lineage>
        <taxon>Bacteria</taxon>
        <taxon>Pseudomonadati</taxon>
        <taxon>Thermodesulfobacteriota</taxon>
        <taxon>Desulfuromonadia</taxon>
        <taxon>Geobacterales</taxon>
        <taxon>Geobacteraceae</taxon>
        <taxon>Geomonas</taxon>
    </lineage>
</organism>
<dbReference type="RefSeq" id="WP_216799782.1">
    <property type="nucleotide sequence ID" value="NZ_CP076723.1"/>
</dbReference>
<feature type="signal peptide" evidence="1">
    <location>
        <begin position="1"/>
        <end position="25"/>
    </location>
</feature>
<keyword evidence="1" id="KW-0732">Signal</keyword>
<name>A0ABX8JBW1_9BACT</name>
<sequence length="491" mass="49457">MKRILLTALAIGAMAAAGVPATAMASTTAGTTILNVVTVDYTDATKTNSFSAAFSTSVTVNLVKAGLNITTAPSTANYTPAFSCANTGSYASGGTFSAVYAMTATANGQDTYKLSIEQASHNASSSSATYTILKADGTVQAAATTASDLVLNSAIVVGTSGTDTLLFPGGSLKTAAEGGFTAGDIVVVDYGATKTAYLVKNVTLGHAAGYTVNGAVASSTTGNKTDEQRDQVQVEAFANVGGIGNGGTAPAFNTTAPAIGTVVGEMAIVKIDVTAVSNAKDLDASVDYKLTVTDSSSNNAQYVGSATNSPANTCPAGYFLATKLEILKQVRNFTDNGSFAATATSDPGKVLEYLVTVTNNGGQANSAAVIDNIPTYTKLVTFTDTYGGTVSTDGTGYFAQLSDGVNTVNLTVDASGEVAAQPASPAPTVGFGKAAAVTAGAALNFYLGHGSNASAGGTVPSCSDSTKNTQALCPPLQWNRTYTIKYRVKVD</sequence>
<gene>
    <name evidence="2" type="ORF">KP004_17960</name>
</gene>
<dbReference type="EMBL" id="CP076723">
    <property type="protein sequence ID" value="QWV93030.1"/>
    <property type="molecule type" value="Genomic_DNA"/>
</dbReference>
<evidence type="ECO:0000256" key="1">
    <source>
        <dbReference type="SAM" id="SignalP"/>
    </source>
</evidence>
<proteinExistence type="predicted"/>
<evidence type="ECO:0000313" key="3">
    <source>
        <dbReference type="Proteomes" id="UP000683557"/>
    </source>
</evidence>
<evidence type="ECO:0008006" key="4">
    <source>
        <dbReference type="Google" id="ProtNLM"/>
    </source>
</evidence>
<protein>
    <recommendedName>
        <fullName evidence="4">DUF11 domain-containing protein</fullName>
    </recommendedName>
</protein>
<feature type="chain" id="PRO_5047349234" description="DUF11 domain-containing protein" evidence="1">
    <location>
        <begin position="26"/>
        <end position="491"/>
    </location>
</feature>
<reference evidence="2 3" key="1">
    <citation type="submission" date="2021-06" db="EMBL/GenBank/DDBJ databases">
        <title>Gemonas diversity in paddy soil.</title>
        <authorList>
            <person name="Liu G."/>
        </authorList>
    </citation>
    <scope>NUCLEOTIDE SEQUENCE [LARGE SCALE GENOMIC DNA]</scope>
    <source>
        <strain evidence="2 3">RG10</strain>
    </source>
</reference>
<dbReference type="Proteomes" id="UP000683557">
    <property type="component" value="Chromosome"/>
</dbReference>
<keyword evidence="3" id="KW-1185">Reference proteome</keyword>
<evidence type="ECO:0000313" key="2">
    <source>
        <dbReference type="EMBL" id="QWV93030.1"/>
    </source>
</evidence>
<accession>A0ABX8JBW1</accession>